<dbReference type="Proteomes" id="UP001366503">
    <property type="component" value="Unassembled WGS sequence"/>
</dbReference>
<comment type="catalytic activity">
    <reaction evidence="1">
        <text>ATP + protein L-histidine = ADP + protein N-phospho-L-histidine.</text>
        <dbReference type="EC" id="2.7.13.3"/>
    </reaction>
</comment>
<dbReference type="PRINTS" id="PR00344">
    <property type="entry name" value="BCTRLSENSOR"/>
</dbReference>
<evidence type="ECO:0000256" key="2">
    <source>
        <dbReference type="ARBA" id="ARBA00012438"/>
    </source>
</evidence>
<evidence type="ECO:0000259" key="10">
    <source>
        <dbReference type="PROSITE" id="PS50109"/>
    </source>
</evidence>
<feature type="domain" description="PAS" evidence="11">
    <location>
        <begin position="398"/>
        <end position="468"/>
    </location>
</feature>
<evidence type="ECO:0000256" key="3">
    <source>
        <dbReference type="ARBA" id="ARBA00022553"/>
    </source>
</evidence>
<sequence length="886" mass="97668">MINQLHPIRSASKTLPPIATGAVAAAIFIADTVTEADIPVGVFYVAVLLMAARFCRARRLIIAAAGCVVLTLLSYFLSAPAAPDAPGLINLLVSIGAIGVTALLVVQGQSAAETLREQASLLGLSHDAIFVRDVHDRITYWNRGAESLFGWTSDEAVGNLCHQLMQTTFPAPLERINAELLRSSGWEGELIHTKRDGTQVAVASRWALQRDGRGDPVAILETNNDITERQRAEEALRESERRYKSIFRTAGVSIWEEDFSLIKAAIDELKAQGVEDFRTYFAGHPEFVVECACLAKVVDVNDATIELFKAQSKNQLLDSLNAVFTPDTMDAFAAELIAVAEERSLFSAETTLQTLTGDKLTVLFAITFPPGPSKLDRVLVTVTDITERKRAEEALRENEEKWRGVFEHNPTMYFMIGAARTVLSVNPYGAEQLGYAVDELVGESALKIFHEADRAEAQRNMTRCLDELEKVVSWELRKLRKSGEVLWVRETARAMLMKGMPVILIVCEDITERKRAEYLAGQVFESSPDAISMVGKDHRYRRANPVYERLWGMSVQMCIGKHVADLLGAAVFEQTIKPHLDRCFEGEEVRYTEWFTTALGRRYLAMSYTPLRMNSNHIEAALVVVRDLTDHILISEALRTAQAELARVNRVTTMGQLTASIAHEVSQPITATVANAQAALRWLGGRPPNVEEVRHALDEIVKSSNRAGDVIGRIRALVKKAPPRKDRFDLNEAVRDVIVLTRSEVLRHSVSLQAELARDLAPVSGDRILLQQVLLNLIMNAVEAMSGTTDGKLNLRISTETETDGGVRVAVCDCGPGLDPQSLDRVFDAFYTTKPDGMGMGLAICRSLVEAHGGRLWASANQPRGAVFQFTLPPESDETASAPRAS</sequence>
<dbReference type="InterPro" id="IPR005467">
    <property type="entry name" value="His_kinase_dom"/>
</dbReference>
<evidence type="ECO:0000313" key="13">
    <source>
        <dbReference type="EMBL" id="MEI9401827.1"/>
    </source>
</evidence>
<dbReference type="EMBL" id="JAPYKO010000003">
    <property type="protein sequence ID" value="MEI9401827.1"/>
    <property type="molecule type" value="Genomic_DNA"/>
</dbReference>
<keyword evidence="9" id="KW-0472">Membrane</keyword>
<dbReference type="InterPro" id="IPR000700">
    <property type="entry name" value="PAS-assoc_C"/>
</dbReference>
<keyword evidence="9" id="KW-0812">Transmembrane</keyword>
<dbReference type="NCBIfam" id="TIGR00229">
    <property type="entry name" value="sensory_box"/>
    <property type="match status" value="3"/>
</dbReference>
<dbReference type="InterPro" id="IPR013655">
    <property type="entry name" value="PAS_fold_3"/>
</dbReference>
<dbReference type="RefSeq" id="WP_337092159.1">
    <property type="nucleotide sequence ID" value="NZ_JAPYKO010000003.1"/>
</dbReference>
<keyword evidence="6" id="KW-0418">Kinase</keyword>
<evidence type="ECO:0000256" key="7">
    <source>
        <dbReference type="ARBA" id="ARBA00022840"/>
    </source>
</evidence>
<dbReference type="CDD" id="cd00082">
    <property type="entry name" value="HisKA"/>
    <property type="match status" value="1"/>
</dbReference>
<dbReference type="Pfam" id="PF08447">
    <property type="entry name" value="PAS_3"/>
    <property type="match status" value="1"/>
</dbReference>
<feature type="domain" description="Histidine kinase" evidence="10">
    <location>
        <begin position="660"/>
        <end position="876"/>
    </location>
</feature>
<dbReference type="PROSITE" id="PS50112">
    <property type="entry name" value="PAS"/>
    <property type="match status" value="2"/>
</dbReference>
<feature type="domain" description="PAC" evidence="12">
    <location>
        <begin position="184"/>
        <end position="238"/>
    </location>
</feature>
<dbReference type="CDD" id="cd00130">
    <property type="entry name" value="PAS"/>
    <property type="match status" value="3"/>
</dbReference>
<dbReference type="PROSITE" id="PS50109">
    <property type="entry name" value="HIS_KIN"/>
    <property type="match status" value="1"/>
</dbReference>
<dbReference type="InterPro" id="IPR003661">
    <property type="entry name" value="HisK_dim/P_dom"/>
</dbReference>
<evidence type="ECO:0000256" key="5">
    <source>
        <dbReference type="ARBA" id="ARBA00022741"/>
    </source>
</evidence>
<dbReference type="EC" id="2.7.13.3" evidence="2"/>
<evidence type="ECO:0000256" key="9">
    <source>
        <dbReference type="SAM" id="Phobius"/>
    </source>
</evidence>
<dbReference type="SMART" id="SM00387">
    <property type="entry name" value="HATPase_c"/>
    <property type="match status" value="1"/>
</dbReference>
<keyword evidence="7" id="KW-0067">ATP-binding</keyword>
<keyword evidence="9" id="KW-1133">Transmembrane helix</keyword>
<gene>
    <name evidence="13" type="ORF">O7A05_06485</name>
</gene>
<dbReference type="Pfam" id="PF08448">
    <property type="entry name" value="PAS_4"/>
    <property type="match status" value="1"/>
</dbReference>
<dbReference type="SUPFAM" id="SSF55874">
    <property type="entry name" value="ATPase domain of HSP90 chaperone/DNA topoisomerase II/histidine kinase"/>
    <property type="match status" value="1"/>
</dbReference>
<dbReference type="InterPro" id="IPR001610">
    <property type="entry name" value="PAC"/>
</dbReference>
<comment type="caution">
    <text evidence="13">The sequence shown here is derived from an EMBL/GenBank/DDBJ whole genome shotgun (WGS) entry which is preliminary data.</text>
</comment>
<dbReference type="PANTHER" id="PTHR43065:SF10">
    <property type="entry name" value="PEROXIDE STRESS-ACTIVATED HISTIDINE KINASE MAK3"/>
    <property type="match status" value="1"/>
</dbReference>
<evidence type="ECO:0000313" key="14">
    <source>
        <dbReference type="Proteomes" id="UP001366503"/>
    </source>
</evidence>
<dbReference type="InterPro" id="IPR036890">
    <property type="entry name" value="HATPase_C_sf"/>
</dbReference>
<evidence type="ECO:0000256" key="1">
    <source>
        <dbReference type="ARBA" id="ARBA00000085"/>
    </source>
</evidence>
<dbReference type="SMART" id="SM00388">
    <property type="entry name" value="HisKA"/>
    <property type="match status" value="1"/>
</dbReference>
<dbReference type="Gene3D" id="1.10.287.130">
    <property type="match status" value="1"/>
</dbReference>
<dbReference type="InterPro" id="IPR004358">
    <property type="entry name" value="Sig_transdc_His_kin-like_C"/>
</dbReference>
<proteinExistence type="predicted"/>
<feature type="domain" description="PAS" evidence="11">
    <location>
        <begin position="114"/>
        <end position="159"/>
    </location>
</feature>
<evidence type="ECO:0000256" key="8">
    <source>
        <dbReference type="ARBA" id="ARBA00023012"/>
    </source>
</evidence>
<keyword evidence="8" id="KW-0902">Two-component regulatory system</keyword>
<dbReference type="SMART" id="SM00086">
    <property type="entry name" value="PAC"/>
    <property type="match status" value="4"/>
</dbReference>
<dbReference type="InterPro" id="IPR013656">
    <property type="entry name" value="PAS_4"/>
</dbReference>
<dbReference type="SUPFAM" id="SSF47384">
    <property type="entry name" value="Homodimeric domain of signal transducing histidine kinase"/>
    <property type="match status" value="1"/>
</dbReference>
<evidence type="ECO:0000259" key="11">
    <source>
        <dbReference type="PROSITE" id="PS50112"/>
    </source>
</evidence>
<dbReference type="PANTHER" id="PTHR43065">
    <property type="entry name" value="SENSOR HISTIDINE KINASE"/>
    <property type="match status" value="1"/>
</dbReference>
<dbReference type="InterPro" id="IPR036097">
    <property type="entry name" value="HisK_dim/P_sf"/>
</dbReference>
<keyword evidence="4" id="KW-0808">Transferase</keyword>
<keyword evidence="14" id="KW-1185">Reference proteome</keyword>
<feature type="transmembrane region" description="Helical" evidence="9">
    <location>
        <begin position="61"/>
        <end position="82"/>
    </location>
</feature>
<name>A0ABU8K8T3_9HYPH</name>
<reference evidence="13 14" key="1">
    <citation type="submission" date="2022-12" db="EMBL/GenBank/DDBJ databases">
        <authorList>
            <person name="Muema E."/>
        </authorList>
    </citation>
    <scope>NUCLEOTIDE SEQUENCE [LARGE SCALE GENOMIC DNA]</scope>
    <source>
        <strain evidence="14">1330</strain>
    </source>
</reference>
<dbReference type="InterPro" id="IPR000014">
    <property type="entry name" value="PAS"/>
</dbReference>
<accession>A0ABU8K8T3</accession>
<dbReference type="Pfam" id="PF02518">
    <property type="entry name" value="HATPase_c"/>
    <property type="match status" value="1"/>
</dbReference>
<feature type="domain" description="PAC" evidence="12">
    <location>
        <begin position="472"/>
        <end position="522"/>
    </location>
</feature>
<protein>
    <recommendedName>
        <fullName evidence="2">histidine kinase</fullName>
        <ecNumber evidence="2">2.7.13.3</ecNumber>
    </recommendedName>
</protein>
<dbReference type="Pfam" id="PF00512">
    <property type="entry name" value="HisKA"/>
    <property type="match status" value="1"/>
</dbReference>
<evidence type="ECO:0000256" key="4">
    <source>
        <dbReference type="ARBA" id="ARBA00022679"/>
    </source>
</evidence>
<dbReference type="PROSITE" id="PS50113">
    <property type="entry name" value="PAC"/>
    <property type="match status" value="3"/>
</dbReference>
<evidence type="ECO:0000256" key="6">
    <source>
        <dbReference type="ARBA" id="ARBA00022777"/>
    </source>
</evidence>
<dbReference type="Pfam" id="PF13426">
    <property type="entry name" value="PAS_9"/>
    <property type="match status" value="1"/>
</dbReference>
<dbReference type="SMART" id="SM00091">
    <property type="entry name" value="PAS"/>
    <property type="match status" value="4"/>
</dbReference>
<feature type="domain" description="PAC" evidence="12">
    <location>
        <begin position="346"/>
        <end position="397"/>
    </location>
</feature>
<dbReference type="InterPro" id="IPR003594">
    <property type="entry name" value="HATPase_dom"/>
</dbReference>
<dbReference type="Gene3D" id="3.30.565.10">
    <property type="entry name" value="Histidine kinase-like ATPase, C-terminal domain"/>
    <property type="match status" value="1"/>
</dbReference>
<dbReference type="SUPFAM" id="SSF55785">
    <property type="entry name" value="PYP-like sensor domain (PAS domain)"/>
    <property type="match status" value="4"/>
</dbReference>
<organism evidence="13 14">
    <name type="scientific">Mesorhizobium argentiipisi</name>
    <dbReference type="NCBI Taxonomy" id="3015175"/>
    <lineage>
        <taxon>Bacteria</taxon>
        <taxon>Pseudomonadati</taxon>
        <taxon>Pseudomonadota</taxon>
        <taxon>Alphaproteobacteria</taxon>
        <taxon>Hyphomicrobiales</taxon>
        <taxon>Phyllobacteriaceae</taxon>
        <taxon>Mesorhizobium</taxon>
    </lineage>
</organism>
<dbReference type="InterPro" id="IPR035965">
    <property type="entry name" value="PAS-like_dom_sf"/>
</dbReference>
<dbReference type="Gene3D" id="3.30.450.20">
    <property type="entry name" value="PAS domain"/>
    <property type="match status" value="4"/>
</dbReference>
<evidence type="ECO:0000259" key="12">
    <source>
        <dbReference type="PROSITE" id="PS50113"/>
    </source>
</evidence>
<keyword evidence="5" id="KW-0547">Nucleotide-binding</keyword>
<keyword evidence="3" id="KW-0597">Phosphoprotein</keyword>